<evidence type="ECO:0000256" key="1">
    <source>
        <dbReference type="ARBA" id="ARBA00007452"/>
    </source>
</evidence>
<evidence type="ECO:0000313" key="9">
    <source>
        <dbReference type="EMBL" id="TFF64797.1"/>
    </source>
</evidence>
<dbReference type="GO" id="GO:0006302">
    <property type="term" value="P:double-strand break repair"/>
    <property type="evidence" value="ECO:0007669"/>
    <property type="project" value="TreeGrafter"/>
</dbReference>
<dbReference type="OrthoDB" id="9797083at2"/>
<organism evidence="9 10">
    <name type="scientific">Helcococcus ovis</name>
    <dbReference type="NCBI Taxonomy" id="72026"/>
    <lineage>
        <taxon>Bacteria</taxon>
        <taxon>Bacillati</taxon>
        <taxon>Bacillota</taxon>
        <taxon>Tissierellia</taxon>
        <taxon>Tissierellales</taxon>
        <taxon>Peptoniphilaceae</taxon>
        <taxon>Helcococcus</taxon>
    </lineage>
</organism>
<dbReference type="PANTHER" id="PTHR33991">
    <property type="entry name" value="DNA REPAIR PROTEIN RECO"/>
    <property type="match status" value="1"/>
</dbReference>
<dbReference type="InterPro" id="IPR042242">
    <property type="entry name" value="RecO_C"/>
</dbReference>
<dbReference type="GO" id="GO:0006310">
    <property type="term" value="P:DNA recombination"/>
    <property type="evidence" value="ECO:0007669"/>
    <property type="project" value="UniProtKB-UniRule"/>
</dbReference>
<name>A0A4R9C1L3_9FIRM</name>
<dbReference type="AlphaFoldDB" id="A0A4R9C1L3"/>
<evidence type="ECO:0000259" key="8">
    <source>
        <dbReference type="Pfam" id="PF11967"/>
    </source>
</evidence>
<dbReference type="GO" id="GO:0043590">
    <property type="term" value="C:bacterial nucleoid"/>
    <property type="evidence" value="ECO:0007669"/>
    <property type="project" value="TreeGrafter"/>
</dbReference>
<comment type="similarity">
    <text evidence="1 7">Belongs to the RecO family.</text>
</comment>
<dbReference type="SUPFAM" id="SSF50249">
    <property type="entry name" value="Nucleic acid-binding proteins"/>
    <property type="match status" value="1"/>
</dbReference>
<comment type="caution">
    <text evidence="9">The sequence shown here is derived from an EMBL/GenBank/DDBJ whole genome shotgun (WGS) entry which is preliminary data.</text>
</comment>
<keyword evidence="4 7" id="KW-0233">DNA recombination</keyword>
<dbReference type="Gene3D" id="2.40.50.140">
    <property type="entry name" value="Nucleic acid-binding proteins"/>
    <property type="match status" value="1"/>
</dbReference>
<keyword evidence="3 7" id="KW-0227">DNA damage</keyword>
<evidence type="ECO:0000256" key="6">
    <source>
        <dbReference type="ARBA" id="ARBA00033409"/>
    </source>
</evidence>
<dbReference type="InterPro" id="IPR003717">
    <property type="entry name" value="RecO"/>
</dbReference>
<keyword evidence="10" id="KW-1185">Reference proteome</keyword>
<dbReference type="InterPro" id="IPR022572">
    <property type="entry name" value="DNA_rep/recomb_RecO_N"/>
</dbReference>
<dbReference type="InterPro" id="IPR037278">
    <property type="entry name" value="ARFGAP/RecO"/>
</dbReference>
<proteinExistence type="inferred from homology"/>
<keyword evidence="5 7" id="KW-0234">DNA repair</keyword>
<dbReference type="Pfam" id="PF02565">
    <property type="entry name" value="RecO_C"/>
    <property type="match status" value="1"/>
</dbReference>
<dbReference type="Gene3D" id="1.20.1440.120">
    <property type="entry name" value="Recombination protein O, C-terminal domain"/>
    <property type="match status" value="1"/>
</dbReference>
<evidence type="ECO:0000256" key="7">
    <source>
        <dbReference type="HAMAP-Rule" id="MF_00201"/>
    </source>
</evidence>
<evidence type="ECO:0000256" key="4">
    <source>
        <dbReference type="ARBA" id="ARBA00023172"/>
    </source>
</evidence>
<reference evidence="9 10" key="1">
    <citation type="submission" date="2019-01" db="EMBL/GenBank/DDBJ databases">
        <title>Draft Genome Sequences of Helcococcus ovis Strains Isolated from the Uterus and Vagina of Dairy Cows with Metritis.</title>
        <authorList>
            <person name="Cunha F."/>
            <person name="Jeon S.J."/>
            <person name="Kutzer P."/>
            <person name="Galvao K.N."/>
        </authorList>
    </citation>
    <scope>NUCLEOTIDE SEQUENCE [LARGE SCALE GENOMIC DNA]</scope>
    <source>
        <strain evidence="9 10">KG-37</strain>
    </source>
</reference>
<dbReference type="InterPro" id="IPR012340">
    <property type="entry name" value="NA-bd_OB-fold"/>
</dbReference>
<dbReference type="HAMAP" id="MF_00201">
    <property type="entry name" value="RecO"/>
    <property type="match status" value="1"/>
</dbReference>
<dbReference type="EMBL" id="SCFR01000029">
    <property type="protein sequence ID" value="TFF64797.1"/>
    <property type="molecule type" value="Genomic_DNA"/>
</dbReference>
<accession>A0A4R9C1L3</accession>
<gene>
    <name evidence="7 9" type="primary">recO</name>
    <name evidence="9" type="ORF">EQF91_07185</name>
</gene>
<evidence type="ECO:0000256" key="3">
    <source>
        <dbReference type="ARBA" id="ARBA00022763"/>
    </source>
</evidence>
<evidence type="ECO:0000256" key="2">
    <source>
        <dbReference type="ARBA" id="ARBA00021310"/>
    </source>
</evidence>
<dbReference type="NCBIfam" id="TIGR00613">
    <property type="entry name" value="reco"/>
    <property type="match status" value="1"/>
</dbReference>
<dbReference type="PANTHER" id="PTHR33991:SF1">
    <property type="entry name" value="DNA REPAIR PROTEIN RECO"/>
    <property type="match status" value="1"/>
</dbReference>
<dbReference type="SUPFAM" id="SSF57863">
    <property type="entry name" value="ArfGap/RecO-like zinc finger"/>
    <property type="match status" value="1"/>
</dbReference>
<evidence type="ECO:0000256" key="5">
    <source>
        <dbReference type="ARBA" id="ARBA00023204"/>
    </source>
</evidence>
<feature type="domain" description="DNA replication/recombination mediator RecO N-terminal" evidence="8">
    <location>
        <begin position="6"/>
        <end position="78"/>
    </location>
</feature>
<dbReference type="Proteomes" id="UP000297454">
    <property type="component" value="Unassembled WGS sequence"/>
</dbReference>
<sequence length="248" mass="29036">MLDIDNFRGIVFRAVDFGETSKILTIFTRNEGIISVMARGVKNPKSKKQNLVSVFTEADFELTKSKDFYYIKDGEIVNDNLHLRDSIIKIYIAQLFFDIMERMMLKNEKNEIVYDLLAKSISYLSLTNRYITVLNMYLIKVISILGYKPELFNCTICGNKKLNKIYFSQSVGGILCENHKNHDAIILDYYEYEYLYSILVQVYEKIDIINNRVDEKKILKILMNFIRYNVDISMPNSYKTLSRLIGIN</sequence>
<comment type="function">
    <text evidence="7">Involved in DNA repair and RecF pathway recombination.</text>
</comment>
<evidence type="ECO:0000313" key="10">
    <source>
        <dbReference type="Proteomes" id="UP000297454"/>
    </source>
</evidence>
<dbReference type="Pfam" id="PF11967">
    <property type="entry name" value="RecO_N"/>
    <property type="match status" value="1"/>
</dbReference>
<protein>
    <recommendedName>
        <fullName evidence="2 7">DNA repair protein RecO</fullName>
    </recommendedName>
    <alternativeName>
        <fullName evidence="6 7">Recombination protein O</fullName>
    </alternativeName>
</protein>